<dbReference type="SUPFAM" id="SSF141868">
    <property type="entry name" value="EAL domain-like"/>
    <property type="match status" value="1"/>
</dbReference>
<sequence length="1008" mass="114576">MSERQLAMQIEDLSRQIAELQTTLQAEIKARQQVESLFWEQQISQNTGDLANSSTEEPLRENRRKCSLQWINHILNTIADPIFVKNEGHRYLVVNDAFCQLVGYPREQLIGQSDEQIFPEVDLFREQEKRVLALGSPVEYEANFTNAVGNTYVISTKIYCVEDVGAEKFLVGIGREISQQKEMELTMLECQERFLDIMDQAAVGIAQLSLDGQFLWTNSGFGKIVGYSESELLEMKFQDLTHSADLDSSLELCQALINDLIPKFSREKRYIHKNGAVVWGNVTVSLARNHEGKPKYFVAFLTDISDRKRTEQALQDSEHRYYSLMQVSPVGIFHLDASGECVYANPHACEIAGLGLVDMLGEGWIQNVHPEDRLAVFEQLQQIHSDRQKVTGKYRFLRANNQVTWVLSEAIAQFDQDTKITGYVWTVTNINELKVTEEALRQSEEQFRHTFEYAPIGMAIQSLNGPFQRVNQGLCEPLGYTAEELLGKSFADLIHPEEVMAFLEQQQHLLADEIASFRMENRYLAKDGHVVHALLKMVLVRDFRGEPLHLLGQFVDISDRKQVEQQLVHDAFHDALTGLPNRAMFLERVSTALKRIKRYPHQLFAVLFLDVDRFKIVNDSMGPVMGDRLLIAIADKLNQCLRSTDMVARLGGDEFSILLEDIKDIKDATKVADRILELLGSPFTLNGYEVVTTASIGIAMLSPTYEQPEQVLRDADIAMYRAKRAGKARYEIFDKVMYSYALGLLQLENDLRRAIEKREFKLHYQPITSLVSASLTGFEALVRWHHPEKGMVSPVEFIPIAEETGLIVPLGEWVLREACQQMKQWQDQFSWVAPLKMSVNLSAKQLREKQLIQKIDDILLETNLNPNCLKLEITESVLMENTEVVAKILWQLRSRNIELSLDDFGTGYSSLSYLHSFPVNTVKIDRSFVSRMNDNEENSEIVKAIVTLAHTLGMDAVAEGIETSEQLAQLKSLACEQGQGYFFSKPLDSQAATELLANAPTWFNHGEA</sequence>
<name>A0AAU8JI47_9CYAN</name>
<feature type="domain" description="PAS" evidence="2">
    <location>
        <begin position="190"/>
        <end position="260"/>
    </location>
</feature>
<dbReference type="InterPro" id="IPR001610">
    <property type="entry name" value="PAC"/>
</dbReference>
<feature type="domain" description="EAL" evidence="4">
    <location>
        <begin position="744"/>
        <end position="1000"/>
    </location>
</feature>
<evidence type="ECO:0000259" key="5">
    <source>
        <dbReference type="PROSITE" id="PS50887"/>
    </source>
</evidence>
<dbReference type="SUPFAM" id="SSF55785">
    <property type="entry name" value="PYP-like sensor domain (PAS domain)"/>
    <property type="match status" value="4"/>
</dbReference>
<dbReference type="InterPro" id="IPR043128">
    <property type="entry name" value="Rev_trsase/Diguanyl_cyclase"/>
</dbReference>
<dbReference type="Gene3D" id="3.20.20.450">
    <property type="entry name" value="EAL domain"/>
    <property type="match status" value="1"/>
</dbReference>
<dbReference type="Gene3D" id="3.30.70.270">
    <property type="match status" value="1"/>
</dbReference>
<reference evidence="6" key="1">
    <citation type="submission" date="2024-07" db="EMBL/GenBank/DDBJ databases">
        <authorList>
            <person name="Kim Y.J."/>
            <person name="Jeong J.Y."/>
        </authorList>
    </citation>
    <scope>NUCLEOTIDE SEQUENCE</scope>
    <source>
        <strain evidence="6">GIHE-MW2</strain>
    </source>
</reference>
<dbReference type="EMBL" id="CP159837">
    <property type="protein sequence ID" value="XCM38423.1"/>
    <property type="molecule type" value="Genomic_DNA"/>
</dbReference>
<dbReference type="SMART" id="SM00091">
    <property type="entry name" value="PAS"/>
    <property type="match status" value="4"/>
</dbReference>
<dbReference type="PROSITE" id="PS50887">
    <property type="entry name" value="GGDEF"/>
    <property type="match status" value="1"/>
</dbReference>
<dbReference type="PANTHER" id="PTHR44757:SF2">
    <property type="entry name" value="BIOFILM ARCHITECTURE MAINTENANCE PROTEIN MBAA"/>
    <property type="match status" value="1"/>
</dbReference>
<feature type="domain" description="GGDEF" evidence="5">
    <location>
        <begin position="602"/>
        <end position="735"/>
    </location>
</feature>
<dbReference type="InterPro" id="IPR000160">
    <property type="entry name" value="GGDEF_dom"/>
</dbReference>
<dbReference type="PROSITE" id="PS50112">
    <property type="entry name" value="PAS"/>
    <property type="match status" value="4"/>
</dbReference>
<feature type="domain" description="PAS" evidence="2">
    <location>
        <begin position="317"/>
        <end position="387"/>
    </location>
</feature>
<dbReference type="SMART" id="SM00052">
    <property type="entry name" value="EAL"/>
    <property type="match status" value="1"/>
</dbReference>
<feature type="domain" description="PAC" evidence="3">
    <location>
        <begin position="264"/>
        <end position="316"/>
    </location>
</feature>
<dbReference type="FunFam" id="3.20.20.450:FF:000001">
    <property type="entry name" value="Cyclic di-GMP phosphodiesterase yahA"/>
    <property type="match status" value="1"/>
</dbReference>
<dbReference type="SMART" id="SM00086">
    <property type="entry name" value="PAC"/>
    <property type="match status" value="4"/>
</dbReference>
<dbReference type="InterPro" id="IPR000700">
    <property type="entry name" value="PAS-assoc_C"/>
</dbReference>
<dbReference type="Gene3D" id="3.30.450.20">
    <property type="entry name" value="PAS domain"/>
    <property type="match status" value="4"/>
</dbReference>
<dbReference type="Pfam" id="PF13426">
    <property type="entry name" value="PAS_9"/>
    <property type="match status" value="1"/>
</dbReference>
<dbReference type="Pfam" id="PF00563">
    <property type="entry name" value="EAL"/>
    <property type="match status" value="1"/>
</dbReference>
<dbReference type="PROSITE" id="PS50113">
    <property type="entry name" value="PAC"/>
    <property type="match status" value="3"/>
</dbReference>
<dbReference type="InterPro" id="IPR000014">
    <property type="entry name" value="PAS"/>
</dbReference>
<feature type="domain" description="PAS" evidence="2">
    <location>
        <begin position="443"/>
        <end position="513"/>
    </location>
</feature>
<evidence type="ECO:0000259" key="4">
    <source>
        <dbReference type="PROSITE" id="PS50883"/>
    </source>
</evidence>
<dbReference type="SMART" id="SM00267">
    <property type="entry name" value="GGDEF"/>
    <property type="match status" value="1"/>
</dbReference>
<dbReference type="InterPro" id="IPR013655">
    <property type="entry name" value="PAS_fold_3"/>
</dbReference>
<feature type="domain" description="PAC" evidence="3">
    <location>
        <begin position="390"/>
        <end position="442"/>
    </location>
</feature>
<dbReference type="InterPro" id="IPR029787">
    <property type="entry name" value="Nucleotide_cyclase"/>
</dbReference>
<evidence type="ECO:0000313" key="6">
    <source>
        <dbReference type="EMBL" id="XCM38423.1"/>
    </source>
</evidence>
<evidence type="ECO:0000256" key="1">
    <source>
        <dbReference type="SAM" id="Coils"/>
    </source>
</evidence>
<gene>
    <name evidence="6" type="ORF">ABWT76_001272</name>
</gene>
<feature type="domain" description="PAS" evidence="2">
    <location>
        <begin position="67"/>
        <end position="120"/>
    </location>
</feature>
<dbReference type="CDD" id="cd00130">
    <property type="entry name" value="PAS"/>
    <property type="match status" value="4"/>
</dbReference>
<feature type="coiled-coil region" evidence="1">
    <location>
        <begin position="3"/>
        <end position="30"/>
    </location>
</feature>
<dbReference type="CDD" id="cd01948">
    <property type="entry name" value="EAL"/>
    <property type="match status" value="1"/>
</dbReference>
<accession>A0AAU8JI47</accession>
<feature type="domain" description="PAC" evidence="3">
    <location>
        <begin position="517"/>
        <end position="569"/>
    </location>
</feature>
<dbReference type="InterPro" id="IPR001633">
    <property type="entry name" value="EAL_dom"/>
</dbReference>
<dbReference type="PROSITE" id="PS50883">
    <property type="entry name" value="EAL"/>
    <property type="match status" value="1"/>
</dbReference>
<dbReference type="InterPro" id="IPR052155">
    <property type="entry name" value="Biofilm_reg_signaling"/>
</dbReference>
<dbReference type="NCBIfam" id="TIGR00254">
    <property type="entry name" value="GGDEF"/>
    <property type="match status" value="1"/>
</dbReference>
<dbReference type="AlphaFoldDB" id="A0AAU8JI47"/>
<organism evidence="6">
    <name type="scientific">Planktothricoides raciborskii GIHE-MW2</name>
    <dbReference type="NCBI Taxonomy" id="2792601"/>
    <lineage>
        <taxon>Bacteria</taxon>
        <taxon>Bacillati</taxon>
        <taxon>Cyanobacteriota</taxon>
        <taxon>Cyanophyceae</taxon>
        <taxon>Oscillatoriophycideae</taxon>
        <taxon>Oscillatoriales</taxon>
        <taxon>Oscillatoriaceae</taxon>
        <taxon>Planktothricoides</taxon>
    </lineage>
</organism>
<dbReference type="RefSeq" id="WP_354635814.1">
    <property type="nucleotide sequence ID" value="NZ_CP159837.1"/>
</dbReference>
<dbReference type="InterPro" id="IPR035965">
    <property type="entry name" value="PAS-like_dom_sf"/>
</dbReference>
<dbReference type="Pfam" id="PF08447">
    <property type="entry name" value="PAS_3"/>
    <property type="match status" value="3"/>
</dbReference>
<proteinExistence type="predicted"/>
<dbReference type="SUPFAM" id="SSF55073">
    <property type="entry name" value="Nucleotide cyclase"/>
    <property type="match status" value="1"/>
</dbReference>
<evidence type="ECO:0000259" key="3">
    <source>
        <dbReference type="PROSITE" id="PS50113"/>
    </source>
</evidence>
<keyword evidence="1" id="KW-0175">Coiled coil</keyword>
<dbReference type="InterPro" id="IPR035919">
    <property type="entry name" value="EAL_sf"/>
</dbReference>
<evidence type="ECO:0000259" key="2">
    <source>
        <dbReference type="PROSITE" id="PS50112"/>
    </source>
</evidence>
<protein>
    <submittedName>
        <fullName evidence="6">PAS domain S-box protein</fullName>
    </submittedName>
</protein>
<dbReference type="CDD" id="cd01949">
    <property type="entry name" value="GGDEF"/>
    <property type="match status" value="1"/>
</dbReference>
<dbReference type="NCBIfam" id="TIGR00229">
    <property type="entry name" value="sensory_box"/>
    <property type="match status" value="4"/>
</dbReference>
<dbReference type="Pfam" id="PF00990">
    <property type="entry name" value="GGDEF"/>
    <property type="match status" value="1"/>
</dbReference>
<dbReference type="PANTHER" id="PTHR44757">
    <property type="entry name" value="DIGUANYLATE CYCLASE DGCP"/>
    <property type="match status" value="1"/>
</dbReference>